<dbReference type="EnsemblPlants" id="Zm00001eb401320_T002">
    <property type="protein sequence ID" value="Zm00001eb401320_P002"/>
    <property type="gene ID" value="Zm00001eb401320"/>
</dbReference>
<dbReference type="Proteomes" id="UP000007305">
    <property type="component" value="Chromosome 9"/>
</dbReference>
<sequence>MVHVTFNFIAAGSLSNGSANSLTHHATFRRQQQQNNPRCFESSFPSLPPSPALPTTPAAQAAARDLFLPNQNFIFAPPSNVVVMSARTVARPLKQEHRRPVGAGWSDILSFVCRLQLELHPLLSWTSSPCSSRHDAGSRPELLPPRTILSSLCQLQLELHPLPTSDTVPQFHFTCHSHGHDVSNTLSLHCTDEVPVCKLQEQRLQQEWEGILRLELINQRANFAFALFSEYFSVGPEGRINRHRVPSVGYRDCGVGGWDQRLCVPSLEASSVFTICAAEARASPPSMSWHSRSVHQSHRQEPYPQSCHVFPAELHTFMSPPPPPPNDAG</sequence>
<reference evidence="3" key="1">
    <citation type="journal article" date="2009" name="Science">
        <title>The B73 maize genome: complexity, diversity, and dynamics.</title>
        <authorList>
            <person name="Schnable P.S."/>
            <person name="Ware D."/>
            <person name="Fulton R.S."/>
            <person name="Stein J.C."/>
            <person name="Wei F."/>
            <person name="Pasternak S."/>
            <person name="Liang C."/>
            <person name="Zhang J."/>
            <person name="Fulton L."/>
            <person name="Graves T.A."/>
            <person name="Minx P."/>
            <person name="Reily A.D."/>
            <person name="Courtney L."/>
            <person name="Kruchowski S.S."/>
            <person name="Tomlinson C."/>
            <person name="Strong C."/>
            <person name="Delehaunty K."/>
            <person name="Fronick C."/>
            <person name="Courtney B."/>
            <person name="Rock S.M."/>
            <person name="Belter E."/>
            <person name="Du F."/>
            <person name="Kim K."/>
            <person name="Abbott R.M."/>
            <person name="Cotton M."/>
            <person name="Levy A."/>
            <person name="Marchetto P."/>
            <person name="Ochoa K."/>
            <person name="Jackson S.M."/>
            <person name="Gillam B."/>
            <person name="Chen W."/>
            <person name="Yan L."/>
            <person name="Higginbotham J."/>
            <person name="Cardenas M."/>
            <person name="Waligorski J."/>
            <person name="Applebaum E."/>
            <person name="Phelps L."/>
            <person name="Falcone J."/>
            <person name="Kanchi K."/>
            <person name="Thane T."/>
            <person name="Scimone A."/>
            <person name="Thane N."/>
            <person name="Henke J."/>
            <person name="Wang T."/>
            <person name="Ruppert J."/>
            <person name="Shah N."/>
            <person name="Rotter K."/>
            <person name="Hodges J."/>
            <person name="Ingenthron E."/>
            <person name="Cordes M."/>
            <person name="Kohlberg S."/>
            <person name="Sgro J."/>
            <person name="Delgado B."/>
            <person name="Mead K."/>
            <person name="Chinwalla A."/>
            <person name="Leonard S."/>
            <person name="Crouse K."/>
            <person name="Collura K."/>
            <person name="Kudrna D."/>
            <person name="Currie J."/>
            <person name="He R."/>
            <person name="Angelova A."/>
            <person name="Rajasekar S."/>
            <person name="Mueller T."/>
            <person name="Lomeli R."/>
            <person name="Scara G."/>
            <person name="Ko A."/>
            <person name="Delaney K."/>
            <person name="Wissotski M."/>
            <person name="Lopez G."/>
            <person name="Campos D."/>
            <person name="Braidotti M."/>
            <person name="Ashley E."/>
            <person name="Golser W."/>
            <person name="Kim H."/>
            <person name="Lee S."/>
            <person name="Lin J."/>
            <person name="Dujmic Z."/>
            <person name="Kim W."/>
            <person name="Talag J."/>
            <person name="Zuccolo A."/>
            <person name="Fan C."/>
            <person name="Sebastian A."/>
            <person name="Kramer M."/>
            <person name="Spiegel L."/>
            <person name="Nascimento L."/>
            <person name="Zutavern T."/>
            <person name="Miller B."/>
            <person name="Ambroise C."/>
            <person name="Muller S."/>
            <person name="Spooner W."/>
            <person name="Narechania A."/>
            <person name="Ren L."/>
            <person name="Wei S."/>
            <person name="Kumari S."/>
            <person name="Faga B."/>
            <person name="Levy M.J."/>
            <person name="McMahan L."/>
            <person name="Van Buren P."/>
            <person name="Vaughn M.W."/>
            <person name="Ying K."/>
            <person name="Yeh C.-T."/>
            <person name="Emrich S.J."/>
            <person name="Jia Y."/>
            <person name="Kalyanaraman A."/>
            <person name="Hsia A.-P."/>
            <person name="Barbazuk W.B."/>
            <person name="Baucom R.S."/>
            <person name="Brutnell T.P."/>
            <person name="Carpita N.C."/>
            <person name="Chaparro C."/>
            <person name="Chia J.-M."/>
            <person name="Deragon J.-M."/>
            <person name="Estill J.C."/>
            <person name="Fu Y."/>
            <person name="Jeddeloh J.A."/>
            <person name="Han Y."/>
            <person name="Lee H."/>
            <person name="Li P."/>
            <person name="Lisch D.R."/>
            <person name="Liu S."/>
            <person name="Liu Z."/>
            <person name="Nagel D.H."/>
            <person name="McCann M.C."/>
            <person name="SanMiguel P."/>
            <person name="Myers A.M."/>
            <person name="Nettleton D."/>
            <person name="Nguyen J."/>
            <person name="Penning B.W."/>
            <person name="Ponnala L."/>
            <person name="Schneider K.L."/>
            <person name="Schwartz D.C."/>
            <person name="Sharma A."/>
            <person name="Soderlund C."/>
            <person name="Springer N.M."/>
            <person name="Sun Q."/>
            <person name="Wang H."/>
            <person name="Waterman M."/>
            <person name="Westerman R."/>
            <person name="Wolfgruber T.K."/>
            <person name="Yang L."/>
            <person name="Yu Y."/>
            <person name="Zhang L."/>
            <person name="Zhou S."/>
            <person name="Zhu Q."/>
            <person name="Bennetzen J.L."/>
            <person name="Dawe R.K."/>
            <person name="Jiang J."/>
            <person name="Jiang N."/>
            <person name="Presting G.G."/>
            <person name="Wessler S.R."/>
            <person name="Aluru S."/>
            <person name="Martienssen R.A."/>
            <person name="Clifton S.W."/>
            <person name="McCombie W.R."/>
            <person name="Wing R.A."/>
            <person name="Wilson R.K."/>
        </authorList>
    </citation>
    <scope>NUCLEOTIDE SEQUENCE [LARGE SCALE GENOMIC DNA]</scope>
    <source>
        <strain evidence="3">cv. B73</strain>
    </source>
</reference>
<accession>A0A804RAA2</accession>
<organism evidence="2 3">
    <name type="scientific">Zea mays</name>
    <name type="common">Maize</name>
    <dbReference type="NCBI Taxonomy" id="4577"/>
    <lineage>
        <taxon>Eukaryota</taxon>
        <taxon>Viridiplantae</taxon>
        <taxon>Streptophyta</taxon>
        <taxon>Embryophyta</taxon>
        <taxon>Tracheophyta</taxon>
        <taxon>Spermatophyta</taxon>
        <taxon>Magnoliopsida</taxon>
        <taxon>Liliopsida</taxon>
        <taxon>Poales</taxon>
        <taxon>Poaceae</taxon>
        <taxon>PACMAD clade</taxon>
        <taxon>Panicoideae</taxon>
        <taxon>Andropogonodae</taxon>
        <taxon>Andropogoneae</taxon>
        <taxon>Tripsacinae</taxon>
        <taxon>Zea</taxon>
    </lineage>
</organism>
<name>A0A804RAA2_MAIZE</name>
<proteinExistence type="predicted"/>
<reference evidence="2" key="2">
    <citation type="submission" date="2019-07" db="EMBL/GenBank/DDBJ databases">
        <authorList>
            <person name="Seetharam A."/>
            <person name="Woodhouse M."/>
            <person name="Cannon E."/>
        </authorList>
    </citation>
    <scope>NUCLEOTIDE SEQUENCE [LARGE SCALE GENOMIC DNA]</scope>
    <source>
        <strain evidence="2">cv. B73</strain>
    </source>
</reference>
<evidence type="ECO:0000256" key="1">
    <source>
        <dbReference type="SAM" id="MobiDB-lite"/>
    </source>
</evidence>
<dbReference type="Gramene" id="Zm00001eb401320_T002">
    <property type="protein sequence ID" value="Zm00001eb401320_P002"/>
    <property type="gene ID" value="Zm00001eb401320"/>
</dbReference>
<protein>
    <submittedName>
        <fullName evidence="2">Uncharacterized protein</fullName>
    </submittedName>
</protein>
<evidence type="ECO:0000313" key="2">
    <source>
        <dbReference type="EnsemblPlants" id="Zm00001eb401320_P002"/>
    </source>
</evidence>
<keyword evidence="3" id="KW-1185">Reference proteome</keyword>
<feature type="region of interest" description="Disordered" evidence="1">
    <location>
        <begin position="28"/>
        <end position="56"/>
    </location>
</feature>
<dbReference type="AlphaFoldDB" id="A0A804RAA2"/>
<reference evidence="2" key="3">
    <citation type="submission" date="2021-05" db="UniProtKB">
        <authorList>
            <consortium name="EnsemblPlants"/>
        </authorList>
    </citation>
    <scope>IDENTIFICATION</scope>
    <source>
        <strain evidence="2">cv. B73</strain>
    </source>
</reference>
<evidence type="ECO:0000313" key="3">
    <source>
        <dbReference type="Proteomes" id="UP000007305"/>
    </source>
</evidence>
<dbReference type="InParanoid" id="A0A804RAA2"/>